<dbReference type="EMBL" id="CAEZTM010000016">
    <property type="protein sequence ID" value="CAB4567762.1"/>
    <property type="molecule type" value="Genomic_DNA"/>
</dbReference>
<proteinExistence type="predicted"/>
<accession>A0A6J6DUH2</accession>
<name>A0A6J6DUH2_9ZZZZ</name>
<evidence type="ECO:0000313" key="2">
    <source>
        <dbReference type="EMBL" id="CAB4567762.1"/>
    </source>
</evidence>
<organism evidence="2">
    <name type="scientific">freshwater metagenome</name>
    <dbReference type="NCBI Taxonomy" id="449393"/>
    <lineage>
        <taxon>unclassified sequences</taxon>
        <taxon>metagenomes</taxon>
        <taxon>ecological metagenomes</taxon>
    </lineage>
</organism>
<gene>
    <name evidence="2" type="ORF">UFOPK1684_00524</name>
</gene>
<reference evidence="2" key="1">
    <citation type="submission" date="2020-05" db="EMBL/GenBank/DDBJ databases">
        <authorList>
            <person name="Chiriac C."/>
            <person name="Salcher M."/>
            <person name="Ghai R."/>
            <person name="Kavagutti S V."/>
        </authorList>
    </citation>
    <scope>NUCLEOTIDE SEQUENCE</scope>
</reference>
<sequence>MEETEAAPPKPPGVRPHRASRFEDWYLTKRARWARALGHREQIVPFTGYGSPTQVRVFCRVLLTKTRTTRRGKLKKIRGWRSFTSVPVANARVHVTINGFSLTLDADRGGVIDHVIPVTLSPGWHALTLHTDNSETASARVNVVSPKATVGVICDIDDTVMVTALPRPLLAAWNSFVRDEHARSAVPGMAVLMERLVRDNPGAPVIYLSTGAWNVAPTLHRFLTRHLFPIGPLLLTDWGPTPDRWFRSGREHKANNLQRLATEFPEIRWILIGDDGQHDEAIYSEFAATHPKSVRAIAIRELLAPEALLAGGRHHLDKTRYPRSTPWVSAPNGAGLAEALSALGVIQGRR</sequence>
<dbReference type="PANTHER" id="PTHR28208:SF3">
    <property type="entry name" value="PHOSPHATIDATE PHOSPHATASE APP1"/>
    <property type="match status" value="1"/>
</dbReference>
<dbReference type="InterPro" id="IPR019236">
    <property type="entry name" value="APP1_cat"/>
</dbReference>
<dbReference type="AlphaFoldDB" id="A0A6J6DUH2"/>
<dbReference type="Pfam" id="PF09949">
    <property type="entry name" value="APP1_cat"/>
    <property type="match status" value="1"/>
</dbReference>
<dbReference type="InterPro" id="IPR052935">
    <property type="entry name" value="Mg2+_PAP"/>
</dbReference>
<evidence type="ECO:0000259" key="1">
    <source>
        <dbReference type="Pfam" id="PF09949"/>
    </source>
</evidence>
<dbReference type="PANTHER" id="PTHR28208">
    <property type="entry name" value="PHOSPHATIDATE PHOSPHATASE APP1"/>
    <property type="match status" value="1"/>
</dbReference>
<protein>
    <submittedName>
        <fullName evidence="2">Unannotated protein</fullName>
    </submittedName>
</protein>
<dbReference type="GO" id="GO:0008195">
    <property type="term" value="F:phosphatidate phosphatase activity"/>
    <property type="evidence" value="ECO:0007669"/>
    <property type="project" value="InterPro"/>
</dbReference>
<feature type="domain" description="Phosphatidate phosphatase APP1 catalytic" evidence="1">
    <location>
        <begin position="150"/>
        <end position="301"/>
    </location>
</feature>